<dbReference type="WBParaSite" id="HPLM_0001017001-mRNA-1">
    <property type="protein sequence ID" value="HPLM_0001017001-mRNA-1"/>
    <property type="gene ID" value="HPLM_0001017001"/>
</dbReference>
<dbReference type="Proteomes" id="UP000268014">
    <property type="component" value="Unassembled WGS sequence"/>
</dbReference>
<name>A0A0N4WH33_HAEPC</name>
<evidence type="ECO:0000313" key="3">
    <source>
        <dbReference type="WBParaSite" id="HPLM_0001017001-mRNA-1"/>
    </source>
</evidence>
<accession>A0A0N4WH33</accession>
<keyword evidence="2" id="KW-1185">Reference proteome</keyword>
<gene>
    <name evidence="1" type="ORF">HPLM_LOCUS10162</name>
</gene>
<proteinExistence type="predicted"/>
<reference evidence="3" key="1">
    <citation type="submission" date="2017-02" db="UniProtKB">
        <authorList>
            <consortium name="WormBaseParasite"/>
        </authorList>
    </citation>
    <scope>IDENTIFICATION</scope>
</reference>
<protein>
    <submittedName>
        <fullName evidence="3">DUF4313 domain-containing protein</fullName>
    </submittedName>
</protein>
<evidence type="ECO:0000313" key="1">
    <source>
        <dbReference type="EMBL" id="VDO39378.1"/>
    </source>
</evidence>
<evidence type="ECO:0000313" key="2">
    <source>
        <dbReference type="Proteomes" id="UP000268014"/>
    </source>
</evidence>
<organism evidence="3">
    <name type="scientific">Haemonchus placei</name>
    <name type="common">Barber's pole worm</name>
    <dbReference type="NCBI Taxonomy" id="6290"/>
    <lineage>
        <taxon>Eukaryota</taxon>
        <taxon>Metazoa</taxon>
        <taxon>Ecdysozoa</taxon>
        <taxon>Nematoda</taxon>
        <taxon>Chromadorea</taxon>
        <taxon>Rhabditida</taxon>
        <taxon>Rhabditina</taxon>
        <taxon>Rhabditomorpha</taxon>
        <taxon>Strongyloidea</taxon>
        <taxon>Trichostrongylidae</taxon>
        <taxon>Haemonchus</taxon>
    </lineage>
</organism>
<dbReference type="EMBL" id="UZAF01017229">
    <property type="protein sequence ID" value="VDO39378.1"/>
    <property type="molecule type" value="Genomic_DNA"/>
</dbReference>
<sequence>MVKNSRVLEVQFDEAEGEATPYYKKLQICVRLERLPPGAVYGCNGYISTRETKDDYVSAVCLYKKE</sequence>
<reference evidence="1 2" key="2">
    <citation type="submission" date="2018-11" db="EMBL/GenBank/DDBJ databases">
        <authorList>
            <consortium name="Pathogen Informatics"/>
        </authorList>
    </citation>
    <scope>NUCLEOTIDE SEQUENCE [LARGE SCALE GENOMIC DNA]</scope>
    <source>
        <strain evidence="1 2">MHpl1</strain>
    </source>
</reference>
<dbReference type="AlphaFoldDB" id="A0A0N4WH33"/>